<dbReference type="GO" id="GO:0004065">
    <property type="term" value="F:arylsulfatase activity"/>
    <property type="evidence" value="ECO:0007669"/>
    <property type="project" value="TreeGrafter"/>
</dbReference>
<dbReference type="KEGG" id="fya:KMW28_27765"/>
<feature type="domain" description="Sulfatase N-terminal" evidence="6">
    <location>
        <begin position="32"/>
        <end position="369"/>
    </location>
</feature>
<dbReference type="InterPro" id="IPR024607">
    <property type="entry name" value="Sulfatase_CS"/>
</dbReference>
<evidence type="ECO:0000256" key="3">
    <source>
        <dbReference type="ARBA" id="ARBA00022801"/>
    </source>
</evidence>
<evidence type="ECO:0000313" key="7">
    <source>
        <dbReference type="EMBL" id="QWG04700.1"/>
    </source>
</evidence>
<evidence type="ECO:0000313" key="8">
    <source>
        <dbReference type="Proteomes" id="UP000678679"/>
    </source>
</evidence>
<keyword evidence="2" id="KW-0479">Metal-binding</keyword>
<dbReference type="InterPro" id="IPR017850">
    <property type="entry name" value="Alkaline_phosphatase_core_sf"/>
</dbReference>
<protein>
    <submittedName>
        <fullName evidence="7">Sulfatase-like hydrolase/transferase</fullName>
    </submittedName>
</protein>
<evidence type="ECO:0000256" key="4">
    <source>
        <dbReference type="ARBA" id="ARBA00022837"/>
    </source>
</evidence>
<comment type="similarity">
    <text evidence="1">Belongs to the sulfatase family.</text>
</comment>
<dbReference type="Proteomes" id="UP000678679">
    <property type="component" value="Chromosome 2"/>
</dbReference>
<dbReference type="Gene3D" id="3.40.720.10">
    <property type="entry name" value="Alkaline Phosphatase, subunit A"/>
    <property type="match status" value="1"/>
</dbReference>
<organism evidence="7 8">
    <name type="scientific">Flammeovirga yaeyamensis</name>
    <dbReference type="NCBI Taxonomy" id="367791"/>
    <lineage>
        <taxon>Bacteria</taxon>
        <taxon>Pseudomonadati</taxon>
        <taxon>Bacteroidota</taxon>
        <taxon>Cytophagia</taxon>
        <taxon>Cytophagales</taxon>
        <taxon>Flammeovirgaceae</taxon>
        <taxon>Flammeovirga</taxon>
    </lineage>
</organism>
<dbReference type="InterPro" id="IPR050738">
    <property type="entry name" value="Sulfatase"/>
</dbReference>
<keyword evidence="8" id="KW-1185">Reference proteome</keyword>
<keyword evidence="4" id="KW-0106">Calcium</keyword>
<dbReference type="PANTHER" id="PTHR42693">
    <property type="entry name" value="ARYLSULFATASE FAMILY MEMBER"/>
    <property type="match status" value="1"/>
</dbReference>
<feature type="signal peptide" evidence="5">
    <location>
        <begin position="1"/>
        <end position="23"/>
    </location>
</feature>
<dbReference type="AlphaFoldDB" id="A0AAX1NE27"/>
<dbReference type="RefSeq" id="WP_169665626.1">
    <property type="nucleotide sequence ID" value="NZ_CP076133.1"/>
</dbReference>
<gene>
    <name evidence="7" type="ORF">KMW28_27765</name>
</gene>
<keyword evidence="3 7" id="KW-0378">Hydrolase</keyword>
<proteinExistence type="inferred from homology"/>
<evidence type="ECO:0000256" key="5">
    <source>
        <dbReference type="SAM" id="SignalP"/>
    </source>
</evidence>
<dbReference type="EMBL" id="CP076133">
    <property type="protein sequence ID" value="QWG04700.1"/>
    <property type="molecule type" value="Genomic_DNA"/>
</dbReference>
<dbReference type="Gene3D" id="3.30.1120.10">
    <property type="match status" value="1"/>
</dbReference>
<dbReference type="GO" id="GO:0046872">
    <property type="term" value="F:metal ion binding"/>
    <property type="evidence" value="ECO:0007669"/>
    <property type="project" value="UniProtKB-KW"/>
</dbReference>
<dbReference type="SUPFAM" id="SSF53649">
    <property type="entry name" value="Alkaline phosphatase-like"/>
    <property type="match status" value="1"/>
</dbReference>
<dbReference type="InterPro" id="IPR000917">
    <property type="entry name" value="Sulfatase_N"/>
</dbReference>
<feature type="chain" id="PRO_5044027413" evidence="5">
    <location>
        <begin position="24"/>
        <end position="503"/>
    </location>
</feature>
<accession>A0AAX1NE27</accession>
<dbReference type="Pfam" id="PF00884">
    <property type="entry name" value="Sulfatase"/>
    <property type="match status" value="1"/>
</dbReference>
<dbReference type="PANTHER" id="PTHR42693:SF53">
    <property type="entry name" value="ENDO-4-O-SULFATASE"/>
    <property type="match status" value="1"/>
</dbReference>
<evidence type="ECO:0000256" key="1">
    <source>
        <dbReference type="ARBA" id="ARBA00008779"/>
    </source>
</evidence>
<sequence length="503" mass="56941">MKKLTNSLMAILVLFFLGNIAHADDKDKSPRPNIIMIVLDDLGYADMGFMPNSAKDIYTPNLDKLASEGTVFTSAYVTHPYCGPSRAGILTGRMPHVFGAQFNLAAFSGFGVAKGETFMSDVMQQAGYHTGIVGKWHLGEEGEFHPNERGFDYFYGFLGGGHEYYSNSWLPAATYDPSQYKIGQYAKDYHRPMMKNDTFLETEKGLFLTDVLTDATLDFLDESAKDDEPFFLYLSYNAPHTPLQAKESDIEDMQKHLGKNAAEKGSKRLTYTAMVYNVDYNVKRIVDRLEANGELENTMIVFISDNGGKTTAGADNTPLQGKKGDAYEGGFRVPMFVYYPNSKLEKGGTYTHNISTLDFFPTFAGLAGASIPKSKILDGKDVWTNIIEKTDPRKDESIYVMRHFNANNRTGVVRNNYKLYTDGTGEWQLFDLTKDIGETKDISAKNKKLVSIMKNDVNEWSYTWEEKRPEFFDAPHYNFEMKWDKFNMPNLERTFGDIHKKSK</sequence>
<reference evidence="7 8" key="1">
    <citation type="submission" date="2021-05" db="EMBL/GenBank/DDBJ databases">
        <title>Comparative genomic studies on the polysaccharide-degrading batcterial strains of the Flammeovirga genus.</title>
        <authorList>
            <person name="Zewei F."/>
            <person name="Zheng Z."/>
            <person name="Yu L."/>
            <person name="Ruyue G."/>
            <person name="Yanhong M."/>
            <person name="Yuanyuan C."/>
            <person name="Jingyan G."/>
            <person name="Wenjun H."/>
        </authorList>
    </citation>
    <scope>NUCLEOTIDE SEQUENCE [LARGE SCALE GENOMIC DNA]</scope>
    <source>
        <strain evidence="7 8">NBRC:100898</strain>
    </source>
</reference>
<name>A0AAX1NE27_9BACT</name>
<dbReference type="PROSITE" id="PS00149">
    <property type="entry name" value="SULFATASE_2"/>
    <property type="match status" value="1"/>
</dbReference>
<evidence type="ECO:0000256" key="2">
    <source>
        <dbReference type="ARBA" id="ARBA00022723"/>
    </source>
</evidence>
<keyword evidence="5" id="KW-0732">Signal</keyword>
<evidence type="ECO:0000259" key="6">
    <source>
        <dbReference type="Pfam" id="PF00884"/>
    </source>
</evidence>